<dbReference type="GO" id="GO:0030964">
    <property type="term" value="C:NADH dehydrogenase complex"/>
    <property type="evidence" value="ECO:0007669"/>
    <property type="project" value="TreeGrafter"/>
</dbReference>
<feature type="transmembrane region" description="Helical" evidence="9">
    <location>
        <begin position="53"/>
        <end position="76"/>
    </location>
</feature>
<dbReference type="EMBL" id="GQ332420">
    <property type="protein sequence ID" value="ACT15470.1"/>
    <property type="molecule type" value="Genomic_DNA"/>
</dbReference>
<sequence length="123" mass="13742">MTIAVLIFFVVFLVIVLIFISMLLAPSSPNPEKISVYECGFNNVHSPRNTFSIAFYIVAILFLIFDLELAIFYPIAVCMSIVSVYGLIVGLFFIAILTIGFVYEYGSQVVYEYGSQALKISTE</sequence>
<keyword evidence="6 9" id="KW-1133">Transmembrane helix</keyword>
<dbReference type="Gene3D" id="1.20.58.1610">
    <property type="entry name" value="NADH:ubiquinone/plastoquinone oxidoreductase, chain 3"/>
    <property type="match status" value="1"/>
</dbReference>
<comment type="catalytic activity">
    <reaction evidence="8 9">
        <text>a ubiquinone + NADH + 5 H(+)(in) = a ubiquinol + NAD(+) + 4 H(+)(out)</text>
        <dbReference type="Rhea" id="RHEA:29091"/>
        <dbReference type="Rhea" id="RHEA-COMP:9565"/>
        <dbReference type="Rhea" id="RHEA-COMP:9566"/>
        <dbReference type="ChEBI" id="CHEBI:15378"/>
        <dbReference type="ChEBI" id="CHEBI:16389"/>
        <dbReference type="ChEBI" id="CHEBI:17976"/>
        <dbReference type="ChEBI" id="CHEBI:57540"/>
        <dbReference type="ChEBI" id="CHEBI:57945"/>
        <dbReference type="EC" id="7.1.1.2"/>
    </reaction>
</comment>
<evidence type="ECO:0000313" key="10">
    <source>
        <dbReference type="EMBL" id="ACT15470.1"/>
    </source>
</evidence>
<evidence type="ECO:0000256" key="3">
    <source>
        <dbReference type="ARBA" id="ARBA00021007"/>
    </source>
</evidence>
<dbReference type="GO" id="GO:0008137">
    <property type="term" value="F:NADH dehydrogenase (ubiquinone) activity"/>
    <property type="evidence" value="ECO:0007669"/>
    <property type="project" value="UniProtKB-UniRule"/>
</dbReference>
<evidence type="ECO:0000256" key="8">
    <source>
        <dbReference type="ARBA" id="ARBA00049551"/>
    </source>
</evidence>
<dbReference type="GeneID" id="9481036"/>
<dbReference type="Pfam" id="PF00507">
    <property type="entry name" value="Oxidored_q4"/>
    <property type="match status" value="1"/>
</dbReference>
<evidence type="ECO:0000256" key="9">
    <source>
        <dbReference type="RuleBase" id="RU003640"/>
    </source>
</evidence>
<dbReference type="AlphaFoldDB" id="D8V102"/>
<evidence type="ECO:0000256" key="2">
    <source>
        <dbReference type="ARBA" id="ARBA00008472"/>
    </source>
</evidence>
<dbReference type="PANTHER" id="PTHR11058:SF9">
    <property type="entry name" value="NADH-UBIQUINONE OXIDOREDUCTASE CHAIN 3"/>
    <property type="match status" value="1"/>
</dbReference>
<keyword evidence="7 9" id="KW-0472">Membrane</keyword>
<keyword evidence="9 10" id="KW-0496">Mitochondrion</keyword>
<comment type="subcellular location">
    <subcellularLocation>
        <location evidence="1">Membrane</location>
    </subcellularLocation>
    <subcellularLocation>
        <location evidence="9">Mitochondrion membrane</location>
        <topology evidence="9">Multi-pass membrane protein</topology>
    </subcellularLocation>
</comment>
<evidence type="ECO:0000256" key="1">
    <source>
        <dbReference type="ARBA" id="ARBA00004370"/>
    </source>
</evidence>
<feature type="transmembrane region" description="Helical" evidence="9">
    <location>
        <begin position="82"/>
        <end position="103"/>
    </location>
</feature>
<evidence type="ECO:0000256" key="5">
    <source>
        <dbReference type="ARBA" id="ARBA00022692"/>
    </source>
</evidence>
<keyword evidence="9" id="KW-0679">Respiratory chain</keyword>
<accession>D8V102</accession>
<reference evidence="10" key="1">
    <citation type="journal article" date="2010" name="Mycologia">
        <title>Analysis of the complete mitochondrial genome sequences of the soybean rust pathogens phakopsora pachyrhizi and p. meibomiae.</title>
        <authorList>
            <person name="Stone C.L."/>
            <person name="Buitrago M.L."/>
            <person name="Boore J.L."/>
            <person name="Frederick R.D."/>
        </authorList>
    </citation>
    <scope>NUCLEOTIDE SEQUENCE</scope>
    <source>
        <strain evidence="10">Taiwan 72-1</strain>
    </source>
</reference>
<evidence type="ECO:0000256" key="7">
    <source>
        <dbReference type="ARBA" id="ARBA00023136"/>
    </source>
</evidence>
<dbReference type="InterPro" id="IPR000440">
    <property type="entry name" value="NADH_UbQ/plastoQ_OxRdtase_su3"/>
</dbReference>
<comment type="similarity">
    <text evidence="2 9">Belongs to the complex I subunit 3 family.</text>
</comment>
<keyword evidence="9" id="KW-1278">Translocase</keyword>
<keyword evidence="9" id="KW-0249">Electron transport</keyword>
<dbReference type="InterPro" id="IPR038430">
    <property type="entry name" value="NDAH_ubi_oxred_su3_sf"/>
</dbReference>
<keyword evidence="4 9" id="KW-0813">Transport</keyword>
<organism evidence="10">
    <name type="scientific">Phakopsora pachyrhizi</name>
    <name type="common">Asian soybean rust disease fungus</name>
    <dbReference type="NCBI Taxonomy" id="170000"/>
    <lineage>
        <taxon>Eukaryota</taxon>
        <taxon>Fungi</taxon>
        <taxon>Dikarya</taxon>
        <taxon>Basidiomycota</taxon>
        <taxon>Pucciniomycotina</taxon>
        <taxon>Pucciniomycetes</taxon>
        <taxon>Pucciniales</taxon>
        <taxon>Phakopsoraceae</taxon>
        <taxon>Phakopsora</taxon>
    </lineage>
</organism>
<keyword evidence="5 9" id="KW-0812">Transmembrane</keyword>
<evidence type="ECO:0000256" key="4">
    <source>
        <dbReference type="ARBA" id="ARBA00022448"/>
    </source>
</evidence>
<dbReference type="EC" id="7.1.1.2" evidence="9"/>
<geneLocation type="mitochondrion" evidence="10"/>
<comment type="function">
    <text evidence="9">Core subunit of the mitochondrial membrane respiratory chain NADH dehydrogenase (Complex I) which catalyzes electron transfer from NADH through the respiratory chain, using ubiquinone as an electron acceptor. Essential for the catalytic activity of complex I.</text>
</comment>
<dbReference type="PANTHER" id="PTHR11058">
    <property type="entry name" value="NADH-UBIQUINONE OXIDOREDUCTASE CHAIN 3"/>
    <property type="match status" value="1"/>
</dbReference>
<dbReference type="RefSeq" id="YP_003795376.1">
    <property type="nucleotide sequence ID" value="NC_014344.1"/>
</dbReference>
<keyword evidence="9" id="KW-0520">NAD</keyword>
<gene>
    <name evidence="10" type="primary">nad3</name>
</gene>
<feature type="transmembrane region" description="Helical" evidence="9">
    <location>
        <begin position="6"/>
        <end position="25"/>
    </location>
</feature>
<keyword evidence="9" id="KW-0830">Ubiquinone</keyword>
<protein>
    <recommendedName>
        <fullName evidence="3 9">NADH-ubiquinone oxidoreductase chain 3</fullName>
        <ecNumber evidence="9">7.1.1.2</ecNumber>
    </recommendedName>
</protein>
<evidence type="ECO:0000256" key="6">
    <source>
        <dbReference type="ARBA" id="ARBA00022989"/>
    </source>
</evidence>
<name>D8V102_PHAPC</name>
<proteinExistence type="inferred from homology"/>
<dbReference type="GO" id="GO:0031966">
    <property type="term" value="C:mitochondrial membrane"/>
    <property type="evidence" value="ECO:0007669"/>
    <property type="project" value="UniProtKB-SubCell"/>
</dbReference>